<name>A0A395W5Z6_9FIRM</name>
<sequence>MDSLLLNIKSNWKIIQLEELIKINDPSQDLSRTAVFEREVQAAQHVDWKEIQLSLLDLKKEDGTPLSTSFQAKVSPDTAKILEQVQSDMMHQLSLKRLKVNYMVLLLQRNYLDQLISRQKNLVRKKNVCKTDRMIEEKEIDMPTMAQLLVEMMLTDHQCAELEQIKTLLVDWKIRQ</sequence>
<dbReference type="EMBL" id="QRYQ01000014">
    <property type="protein sequence ID" value="RGU90933.1"/>
    <property type="molecule type" value="Genomic_DNA"/>
</dbReference>
<evidence type="ECO:0000313" key="2">
    <source>
        <dbReference type="Proteomes" id="UP000265489"/>
    </source>
</evidence>
<evidence type="ECO:0000313" key="1">
    <source>
        <dbReference type="EMBL" id="RGU90933.1"/>
    </source>
</evidence>
<proteinExistence type="predicted"/>
<gene>
    <name evidence="1" type="ORF">DWW32_07775</name>
</gene>
<accession>A0A395W5Z6</accession>
<dbReference type="AlphaFoldDB" id="A0A395W5Z6"/>
<dbReference type="RefSeq" id="WP_118325358.1">
    <property type="nucleotide sequence ID" value="NZ_CAUHCP010000001.1"/>
</dbReference>
<dbReference type="Proteomes" id="UP000265489">
    <property type="component" value="Unassembled WGS sequence"/>
</dbReference>
<reference evidence="1 2" key="1">
    <citation type="submission" date="2018-08" db="EMBL/GenBank/DDBJ databases">
        <title>A genome reference for cultivated species of the human gut microbiota.</title>
        <authorList>
            <person name="Zou Y."/>
            <person name="Xue W."/>
            <person name="Luo G."/>
        </authorList>
    </citation>
    <scope>NUCLEOTIDE SEQUENCE [LARGE SCALE GENOMIC DNA]</scope>
    <source>
        <strain evidence="1 2">AF15-20</strain>
    </source>
</reference>
<comment type="caution">
    <text evidence="1">The sequence shown here is derived from an EMBL/GenBank/DDBJ whole genome shotgun (WGS) entry which is preliminary data.</text>
</comment>
<organism evidence="1 2">
    <name type="scientific">Holdemanella biformis</name>
    <dbReference type="NCBI Taxonomy" id="1735"/>
    <lineage>
        <taxon>Bacteria</taxon>
        <taxon>Bacillati</taxon>
        <taxon>Bacillota</taxon>
        <taxon>Erysipelotrichia</taxon>
        <taxon>Erysipelotrichales</taxon>
        <taxon>Erysipelotrichaceae</taxon>
        <taxon>Holdemanella</taxon>
    </lineage>
</organism>
<dbReference type="GeneID" id="66579798"/>
<protein>
    <submittedName>
        <fullName evidence="1">Uncharacterized protein</fullName>
    </submittedName>
</protein>